<evidence type="ECO:0000313" key="2">
    <source>
        <dbReference type="Proteomes" id="UP000319219"/>
    </source>
</evidence>
<keyword evidence="1" id="KW-0378">Hydrolase</keyword>
<organism evidence="1 2">
    <name type="scientific">Paenibacillus ottowii</name>
    <dbReference type="NCBI Taxonomy" id="2315729"/>
    <lineage>
        <taxon>Bacteria</taxon>
        <taxon>Bacillati</taxon>
        <taxon>Bacillota</taxon>
        <taxon>Bacilli</taxon>
        <taxon>Bacillales</taxon>
        <taxon>Paenibacillaceae</taxon>
        <taxon>Paenibacillus</taxon>
    </lineage>
</organism>
<protein>
    <submittedName>
        <fullName evidence="1">Carboxypeptidase</fullName>
    </submittedName>
</protein>
<dbReference type="RefSeq" id="WP_142613837.1">
    <property type="nucleotide sequence ID" value="NZ_VIJZ01000008.1"/>
</dbReference>
<dbReference type="EMBL" id="VIJZ01000008">
    <property type="protein sequence ID" value="TQR97323.1"/>
    <property type="molecule type" value="Genomic_DNA"/>
</dbReference>
<keyword evidence="2" id="KW-1185">Reference proteome</keyword>
<dbReference type="GO" id="GO:0004180">
    <property type="term" value="F:carboxypeptidase activity"/>
    <property type="evidence" value="ECO:0007669"/>
    <property type="project" value="UniProtKB-KW"/>
</dbReference>
<gene>
    <name evidence="1" type="ORF">FKV70_19010</name>
</gene>
<sequence>MDTCKVIQVIETTLTRRGDGKNSPVRVITQYWSMDGQLLWEKDPYELCESVSED</sequence>
<name>A0ABY3B397_9BACL</name>
<dbReference type="Proteomes" id="UP000319219">
    <property type="component" value="Unassembled WGS sequence"/>
</dbReference>
<evidence type="ECO:0000313" key="1">
    <source>
        <dbReference type="EMBL" id="TQR97323.1"/>
    </source>
</evidence>
<reference evidence="1 2" key="1">
    <citation type="submission" date="2019-07" db="EMBL/GenBank/DDBJ databases">
        <title>Paenibacillus ottowii sp. nov. isolated from a fermentation system processing bovine manure.</title>
        <authorList>
            <person name="Velazquez L.F."/>
            <person name="Rajbanshi S."/>
            <person name="Guan S."/>
            <person name="Hinchee M."/>
            <person name="Welsh A."/>
        </authorList>
    </citation>
    <scope>NUCLEOTIDE SEQUENCE [LARGE SCALE GENOMIC DNA]</scope>
    <source>
        <strain evidence="1 2">MS2379</strain>
    </source>
</reference>
<proteinExistence type="predicted"/>
<keyword evidence="1" id="KW-0645">Protease</keyword>
<keyword evidence="1" id="KW-0121">Carboxypeptidase</keyword>
<accession>A0ABY3B397</accession>
<comment type="caution">
    <text evidence="1">The sequence shown here is derived from an EMBL/GenBank/DDBJ whole genome shotgun (WGS) entry which is preliminary data.</text>
</comment>